<feature type="transmembrane region" description="Helical" evidence="9">
    <location>
        <begin position="85"/>
        <end position="109"/>
    </location>
</feature>
<keyword evidence="3" id="KW-1003">Cell membrane</keyword>
<accession>A0ABT5MXE2</accession>
<dbReference type="InterPro" id="IPR007387">
    <property type="entry name" value="TRAP_DctQ"/>
</dbReference>
<comment type="caution">
    <text evidence="12">The sequence shown here is derived from an EMBL/GenBank/DDBJ whole genome shotgun (WGS) entry which is preliminary data.</text>
</comment>
<dbReference type="Proteomes" id="UP001528673">
    <property type="component" value="Unassembled WGS sequence"/>
</dbReference>
<evidence type="ECO:0000259" key="11">
    <source>
        <dbReference type="Pfam" id="PF04290"/>
    </source>
</evidence>
<feature type="transmembrane region" description="Helical" evidence="9">
    <location>
        <begin position="12"/>
        <end position="32"/>
    </location>
</feature>
<comment type="subunit">
    <text evidence="9">The complex comprises the extracytoplasmic solute receptor protein and the two transmembrane proteins.</text>
</comment>
<feature type="compositionally biased region" description="Low complexity" evidence="10">
    <location>
        <begin position="194"/>
        <end position="214"/>
    </location>
</feature>
<proteinExistence type="inferred from homology"/>
<name>A0ABT5MXE2_9BURK</name>
<evidence type="ECO:0000256" key="10">
    <source>
        <dbReference type="SAM" id="MobiDB-lite"/>
    </source>
</evidence>
<comment type="similarity">
    <text evidence="8 9">Belongs to the TRAP transporter small permease family.</text>
</comment>
<keyword evidence="7 9" id="KW-0472">Membrane</keyword>
<feature type="transmembrane region" description="Helical" evidence="9">
    <location>
        <begin position="47"/>
        <end position="65"/>
    </location>
</feature>
<sequence>MFRRLESISRHAMTVAGWCYLLITVLICFDIGARRLLGFSTEATTELTGYLMAIGMSWGLAGTLFDRGHVRIDVLVQKLPLQVRVWLHLLSLGALLVASLFFVYGALSLAKDSWDFGATDLSTLRMPMVIPQGLWAAGLVLLLLTGVALLARALRQLSTGQADAMDRMLMARTYEDEAAETLEAVSEAQAQMSPPVAAAAPLATPATRPVGAPK</sequence>
<dbReference type="PANTHER" id="PTHR35011:SF10">
    <property type="entry name" value="TRAP TRANSPORTER SMALL PERMEASE PROTEIN"/>
    <property type="match status" value="1"/>
</dbReference>
<organism evidence="12 13">
    <name type="scientific">Curvibacter cyanobacteriorum</name>
    <dbReference type="NCBI Taxonomy" id="3026422"/>
    <lineage>
        <taxon>Bacteria</taxon>
        <taxon>Pseudomonadati</taxon>
        <taxon>Pseudomonadota</taxon>
        <taxon>Betaproteobacteria</taxon>
        <taxon>Burkholderiales</taxon>
        <taxon>Comamonadaceae</taxon>
        <taxon>Curvibacter</taxon>
    </lineage>
</organism>
<evidence type="ECO:0000256" key="3">
    <source>
        <dbReference type="ARBA" id="ARBA00022475"/>
    </source>
</evidence>
<protein>
    <recommendedName>
        <fullName evidence="9">TRAP transporter small permease protein</fullName>
    </recommendedName>
</protein>
<feature type="transmembrane region" description="Helical" evidence="9">
    <location>
        <begin position="129"/>
        <end position="151"/>
    </location>
</feature>
<dbReference type="PANTHER" id="PTHR35011">
    <property type="entry name" value="2,3-DIKETO-L-GULONATE TRAP TRANSPORTER SMALL PERMEASE PROTEIN YIAM"/>
    <property type="match status" value="1"/>
</dbReference>
<evidence type="ECO:0000256" key="5">
    <source>
        <dbReference type="ARBA" id="ARBA00022692"/>
    </source>
</evidence>
<dbReference type="InterPro" id="IPR055348">
    <property type="entry name" value="DctQ"/>
</dbReference>
<dbReference type="EMBL" id="JAQSIP010000003">
    <property type="protein sequence ID" value="MDD0838565.1"/>
    <property type="molecule type" value="Genomic_DNA"/>
</dbReference>
<keyword evidence="5 9" id="KW-0812">Transmembrane</keyword>
<evidence type="ECO:0000256" key="7">
    <source>
        <dbReference type="ARBA" id="ARBA00023136"/>
    </source>
</evidence>
<comment type="function">
    <text evidence="9">Part of the tripartite ATP-independent periplasmic (TRAP) transport system.</text>
</comment>
<dbReference type="Pfam" id="PF04290">
    <property type="entry name" value="DctQ"/>
    <property type="match status" value="1"/>
</dbReference>
<comment type="subcellular location">
    <subcellularLocation>
        <location evidence="1 9">Cell inner membrane</location>
        <topology evidence="1 9">Multi-pass membrane protein</topology>
    </subcellularLocation>
</comment>
<evidence type="ECO:0000256" key="1">
    <source>
        <dbReference type="ARBA" id="ARBA00004429"/>
    </source>
</evidence>
<evidence type="ECO:0000256" key="9">
    <source>
        <dbReference type="RuleBase" id="RU369079"/>
    </source>
</evidence>
<evidence type="ECO:0000256" key="8">
    <source>
        <dbReference type="ARBA" id="ARBA00038436"/>
    </source>
</evidence>
<feature type="region of interest" description="Disordered" evidence="10">
    <location>
        <begin position="193"/>
        <end position="214"/>
    </location>
</feature>
<evidence type="ECO:0000256" key="4">
    <source>
        <dbReference type="ARBA" id="ARBA00022519"/>
    </source>
</evidence>
<evidence type="ECO:0000256" key="6">
    <source>
        <dbReference type="ARBA" id="ARBA00022989"/>
    </source>
</evidence>
<reference evidence="12 13" key="1">
    <citation type="submission" date="2023-02" db="EMBL/GenBank/DDBJ databases">
        <title>Bacterial whole genomic sequence of Curvibacter sp. HBC61.</title>
        <authorList>
            <person name="Le V."/>
            <person name="Ko S.-R."/>
            <person name="Ahn C.-Y."/>
            <person name="Oh H.-M."/>
        </authorList>
    </citation>
    <scope>NUCLEOTIDE SEQUENCE [LARGE SCALE GENOMIC DNA]</scope>
    <source>
        <strain evidence="12 13">HBC61</strain>
    </source>
</reference>
<keyword evidence="2 9" id="KW-0813">Transport</keyword>
<feature type="domain" description="Tripartite ATP-independent periplasmic transporters DctQ component" evidence="11">
    <location>
        <begin position="23"/>
        <end position="155"/>
    </location>
</feature>
<keyword evidence="4 9" id="KW-0997">Cell inner membrane</keyword>
<keyword evidence="13" id="KW-1185">Reference proteome</keyword>
<evidence type="ECO:0000313" key="13">
    <source>
        <dbReference type="Proteomes" id="UP001528673"/>
    </source>
</evidence>
<dbReference type="RefSeq" id="WP_273950503.1">
    <property type="nucleotide sequence ID" value="NZ_JAQSIP010000003.1"/>
</dbReference>
<keyword evidence="6 9" id="KW-1133">Transmembrane helix</keyword>
<evidence type="ECO:0000256" key="2">
    <source>
        <dbReference type="ARBA" id="ARBA00022448"/>
    </source>
</evidence>
<evidence type="ECO:0000313" key="12">
    <source>
        <dbReference type="EMBL" id="MDD0838565.1"/>
    </source>
</evidence>
<gene>
    <name evidence="12" type="ORF">PSQ40_08275</name>
</gene>